<dbReference type="InterPro" id="IPR001865">
    <property type="entry name" value="Ribosomal_uS2"/>
</dbReference>
<organism evidence="5 6">
    <name type="scientific">Saguinus oedipus</name>
    <name type="common">Cotton-top tamarin</name>
    <name type="synonym">Oedipomidas oedipus</name>
    <dbReference type="NCBI Taxonomy" id="9490"/>
    <lineage>
        <taxon>Eukaryota</taxon>
        <taxon>Metazoa</taxon>
        <taxon>Chordata</taxon>
        <taxon>Craniata</taxon>
        <taxon>Vertebrata</taxon>
        <taxon>Euteleostomi</taxon>
        <taxon>Mammalia</taxon>
        <taxon>Eutheria</taxon>
        <taxon>Euarchontoglires</taxon>
        <taxon>Primates</taxon>
        <taxon>Haplorrhini</taxon>
        <taxon>Platyrrhini</taxon>
        <taxon>Cebidae</taxon>
        <taxon>Callitrichinae</taxon>
        <taxon>Saguinus</taxon>
    </lineage>
</organism>
<sequence length="107" mass="11883">MLNFAAATGATPIAGRFTPGTFTNQIQAAFWEPRLLVVSDPRADHHPFTEASCVNLRTIALRNTDSPLRHVNTAITCNNNGTPSVGQMWWMLAREVLHMRGTISRKH</sequence>
<evidence type="ECO:0000256" key="3">
    <source>
        <dbReference type="ARBA" id="ARBA00023274"/>
    </source>
</evidence>
<dbReference type="InterPro" id="IPR023591">
    <property type="entry name" value="Ribosomal_uS2_flav_dom_sf"/>
</dbReference>
<dbReference type="PRINTS" id="PR00395">
    <property type="entry name" value="RIBOSOMALS2"/>
</dbReference>
<gene>
    <name evidence="5" type="ORF">P7K49_019547</name>
</gene>
<protein>
    <recommendedName>
        <fullName evidence="4">40S ribosomal protein SA</fullName>
    </recommendedName>
</protein>
<evidence type="ECO:0000256" key="2">
    <source>
        <dbReference type="ARBA" id="ARBA00022980"/>
    </source>
</evidence>
<comment type="similarity">
    <text evidence="1">Belongs to the universal ribosomal protein uS2 family.</text>
</comment>
<dbReference type="Gene3D" id="3.40.50.10490">
    <property type="entry name" value="Glucose-6-phosphate isomerase like protein, domain 1"/>
    <property type="match status" value="1"/>
</dbReference>
<keyword evidence="6" id="KW-1185">Reference proteome</keyword>
<name>A0ABQ9UYQ4_SAGOE</name>
<dbReference type="Proteomes" id="UP001266305">
    <property type="component" value="Unassembled WGS sequence"/>
</dbReference>
<dbReference type="InterPro" id="IPR005707">
    <property type="entry name" value="Ribosomal_uS2_euk/arc"/>
</dbReference>
<dbReference type="SUPFAM" id="SSF52313">
    <property type="entry name" value="Ribosomal protein S2"/>
    <property type="match status" value="1"/>
</dbReference>
<dbReference type="PANTHER" id="PTHR11489">
    <property type="entry name" value="40S RIBOSOMAL PROTEIN SA"/>
    <property type="match status" value="1"/>
</dbReference>
<proteinExistence type="inferred from homology"/>
<keyword evidence="3" id="KW-0687">Ribonucleoprotein</keyword>
<reference evidence="5 6" key="1">
    <citation type="submission" date="2023-05" db="EMBL/GenBank/DDBJ databases">
        <title>B98-5 Cell Line De Novo Hybrid Assembly: An Optical Mapping Approach.</title>
        <authorList>
            <person name="Kananen K."/>
            <person name="Auerbach J.A."/>
            <person name="Kautto E."/>
            <person name="Blachly J.S."/>
        </authorList>
    </citation>
    <scope>NUCLEOTIDE SEQUENCE [LARGE SCALE GENOMIC DNA]</scope>
    <source>
        <strain evidence="5">B95-8</strain>
        <tissue evidence="5">Cell line</tissue>
    </source>
</reference>
<evidence type="ECO:0000256" key="4">
    <source>
        <dbReference type="ARBA" id="ARBA00035401"/>
    </source>
</evidence>
<feature type="non-terminal residue" evidence="5">
    <location>
        <position position="107"/>
    </location>
</feature>
<dbReference type="EMBL" id="JASSZA010000009">
    <property type="protein sequence ID" value="KAK2101880.1"/>
    <property type="molecule type" value="Genomic_DNA"/>
</dbReference>
<accession>A0ABQ9UYQ4</accession>
<keyword evidence="2" id="KW-0689">Ribosomal protein</keyword>
<evidence type="ECO:0000313" key="5">
    <source>
        <dbReference type="EMBL" id="KAK2101880.1"/>
    </source>
</evidence>
<dbReference type="Pfam" id="PF00318">
    <property type="entry name" value="Ribosomal_S2"/>
    <property type="match status" value="1"/>
</dbReference>
<evidence type="ECO:0000256" key="1">
    <source>
        <dbReference type="ARBA" id="ARBA00006242"/>
    </source>
</evidence>
<comment type="caution">
    <text evidence="5">The sequence shown here is derived from an EMBL/GenBank/DDBJ whole genome shotgun (WGS) entry which is preliminary data.</text>
</comment>
<evidence type="ECO:0000313" key="6">
    <source>
        <dbReference type="Proteomes" id="UP001266305"/>
    </source>
</evidence>